<evidence type="ECO:0000313" key="2">
    <source>
        <dbReference type="Proteomes" id="UP000477849"/>
    </source>
</evidence>
<dbReference type="Proteomes" id="UP000477849">
    <property type="component" value="Unassembled WGS sequence"/>
</dbReference>
<reference evidence="1 2" key="1">
    <citation type="submission" date="2020-02" db="EMBL/GenBank/DDBJ databases">
        <title>Genome sequence of the type strain CCBAU10050 of Rhizobium daejeonense.</title>
        <authorList>
            <person name="Gao J."/>
            <person name="Sun J."/>
        </authorList>
    </citation>
    <scope>NUCLEOTIDE SEQUENCE [LARGE SCALE GENOMIC DNA]</scope>
    <source>
        <strain evidence="1 2">CCBAU10050</strain>
    </source>
</reference>
<dbReference type="RefSeq" id="WP_163901768.1">
    <property type="nucleotide sequence ID" value="NZ_CP048427.1"/>
</dbReference>
<comment type="caution">
    <text evidence="1">The sequence shown here is derived from an EMBL/GenBank/DDBJ whole genome shotgun (WGS) entry which is preliminary data.</text>
</comment>
<organism evidence="1 2">
    <name type="scientific">Rhizobium daejeonense</name>
    <dbReference type="NCBI Taxonomy" id="240521"/>
    <lineage>
        <taxon>Bacteria</taxon>
        <taxon>Pseudomonadati</taxon>
        <taxon>Pseudomonadota</taxon>
        <taxon>Alphaproteobacteria</taxon>
        <taxon>Hyphomicrobiales</taxon>
        <taxon>Rhizobiaceae</taxon>
        <taxon>Rhizobium/Agrobacterium group</taxon>
        <taxon>Rhizobium</taxon>
    </lineage>
</organism>
<dbReference type="AlphaFoldDB" id="A0A6M1S4M3"/>
<proteinExistence type="predicted"/>
<protein>
    <submittedName>
        <fullName evidence="1">DUF4238 domain-containing protein</fullName>
    </submittedName>
</protein>
<gene>
    <name evidence="1" type="ORF">G6N76_20935</name>
</gene>
<name>A0A6M1S4M3_9HYPH</name>
<keyword evidence="2" id="KW-1185">Reference proteome</keyword>
<accession>A0A6M1S4M3</accession>
<dbReference type="EMBL" id="JAAKZH010000009">
    <property type="protein sequence ID" value="NGO66129.1"/>
    <property type="molecule type" value="Genomic_DNA"/>
</dbReference>
<sequence>MQLDHFILQEHLRNLYLTDDKGRLVAVRKDDLKTFHGLTENVCRRPDGSTNLYLHEPRAIEEFLNRIEPNYNAALDGVRNRAIEVEHFYVTAGFVAYTFSARTGGSGGMRLIAPLTPRTCFVTLPGTETQKRIVLYGIKADDDLVRRIYIVLTQAAVEEFLSAPNLVPFDGEGGSLGDLLENLAKLARGQNRDHLQSGYST</sequence>
<evidence type="ECO:0000313" key="1">
    <source>
        <dbReference type="EMBL" id="NGO66129.1"/>
    </source>
</evidence>